<evidence type="ECO:0000313" key="2">
    <source>
        <dbReference type="EMBL" id="MCI2227969.1"/>
    </source>
</evidence>
<protein>
    <submittedName>
        <fullName evidence="2">Alpha/beta hydrolase</fullName>
    </submittedName>
</protein>
<dbReference type="Gene3D" id="3.40.50.1820">
    <property type="entry name" value="alpha/beta hydrolase"/>
    <property type="match status" value="1"/>
</dbReference>
<keyword evidence="2" id="KW-0378">Hydrolase</keyword>
<dbReference type="Proteomes" id="UP001139369">
    <property type="component" value="Unassembled WGS sequence"/>
</dbReference>
<dbReference type="Pfam" id="PF00561">
    <property type="entry name" value="Abhydrolase_1"/>
    <property type="match status" value="1"/>
</dbReference>
<evidence type="ECO:0000313" key="3">
    <source>
        <dbReference type="Proteomes" id="UP001139369"/>
    </source>
</evidence>
<accession>A0A9X2ALM0</accession>
<keyword evidence="3" id="KW-1185">Reference proteome</keyword>
<comment type="caution">
    <text evidence="2">The sequence shown here is derived from an EMBL/GenBank/DDBJ whole genome shotgun (WGS) entry which is preliminary data.</text>
</comment>
<evidence type="ECO:0000259" key="1">
    <source>
        <dbReference type="Pfam" id="PF00561"/>
    </source>
</evidence>
<name>A0A9X2ALM0_9FLAO</name>
<dbReference type="GO" id="GO:0016787">
    <property type="term" value="F:hydrolase activity"/>
    <property type="evidence" value="ECO:0007669"/>
    <property type="project" value="UniProtKB-KW"/>
</dbReference>
<dbReference type="InterPro" id="IPR029058">
    <property type="entry name" value="AB_hydrolase_fold"/>
</dbReference>
<dbReference type="EMBL" id="JAKQYM010000001">
    <property type="protein sequence ID" value="MCI2227969.1"/>
    <property type="molecule type" value="Genomic_DNA"/>
</dbReference>
<organism evidence="2 3">
    <name type="scientific">Polaribacter marinus</name>
    <dbReference type="NCBI Taxonomy" id="2916838"/>
    <lineage>
        <taxon>Bacteria</taxon>
        <taxon>Pseudomonadati</taxon>
        <taxon>Bacteroidota</taxon>
        <taxon>Flavobacteriia</taxon>
        <taxon>Flavobacteriales</taxon>
        <taxon>Flavobacteriaceae</taxon>
    </lineage>
</organism>
<dbReference type="RefSeq" id="WP_242177086.1">
    <property type="nucleotide sequence ID" value="NZ_JAKQYM010000001.1"/>
</dbReference>
<dbReference type="AlphaFoldDB" id="A0A9X2ALM0"/>
<feature type="domain" description="AB hydrolase-1" evidence="1">
    <location>
        <begin position="88"/>
        <end position="185"/>
    </location>
</feature>
<sequence length="291" mass="32279">MSLFKNNNLVSPSLSIPKPVVYFAKTTQFISHKLVVFFATKLFSTPINFSTPKRELAMKESAQNKKIFISSIQKEIHILSYGFSDKKVLLCHGWAGRSTQLFMIAHKLLEKGYMVVSFDGPAHGESTGKTTNLIEYIETIKSITEEFGPFDAAVGHSFGAMGILNANSNEILFKCMVTVGSGDKIPDILENFTRNLGLKKIIAAKMERYFMKKWNIQLAPFAASEAAKKIKIPTLVIHDSADGDVAVSCAINIRQNLEKGSLYITNGLGHTKILRDKIVTNKIIGFIIQNT</sequence>
<proteinExistence type="predicted"/>
<gene>
    <name evidence="2" type="ORF">MC378_02235</name>
</gene>
<reference evidence="2" key="1">
    <citation type="submission" date="2022-02" db="EMBL/GenBank/DDBJ databases">
        <title>Polaribacter sp. MSW13, isolated from seawater.</title>
        <authorList>
            <person name="Kristyanto S."/>
            <person name="Jung J."/>
            <person name="Jeon C.O."/>
        </authorList>
    </citation>
    <scope>NUCLEOTIDE SEQUENCE</scope>
    <source>
        <strain evidence="2">MSW13</strain>
    </source>
</reference>
<dbReference type="InterPro" id="IPR000073">
    <property type="entry name" value="AB_hydrolase_1"/>
</dbReference>
<dbReference type="SUPFAM" id="SSF53474">
    <property type="entry name" value="alpha/beta-Hydrolases"/>
    <property type="match status" value="1"/>
</dbReference>